<gene>
    <name evidence="1" type="ORF">LCGC14_3011550</name>
</gene>
<sequence>GRGLVRKYFIYNSLIYNKLAFECAGRYVHGGASLVLVQHKTVYVVYEFG</sequence>
<comment type="caution">
    <text evidence="1">The sequence shown here is derived from an EMBL/GenBank/DDBJ whole genome shotgun (WGS) entry which is preliminary data.</text>
</comment>
<dbReference type="AlphaFoldDB" id="A0A0F8WYG4"/>
<name>A0A0F8WYG4_9ZZZZ</name>
<dbReference type="EMBL" id="LAZR01062346">
    <property type="protein sequence ID" value="KKK61718.1"/>
    <property type="molecule type" value="Genomic_DNA"/>
</dbReference>
<organism evidence="1">
    <name type="scientific">marine sediment metagenome</name>
    <dbReference type="NCBI Taxonomy" id="412755"/>
    <lineage>
        <taxon>unclassified sequences</taxon>
        <taxon>metagenomes</taxon>
        <taxon>ecological metagenomes</taxon>
    </lineage>
</organism>
<evidence type="ECO:0000313" key="1">
    <source>
        <dbReference type="EMBL" id="KKK61718.1"/>
    </source>
</evidence>
<accession>A0A0F8WYG4</accession>
<feature type="non-terminal residue" evidence="1">
    <location>
        <position position="1"/>
    </location>
</feature>
<proteinExistence type="predicted"/>
<protein>
    <submittedName>
        <fullName evidence="1">Uncharacterized protein</fullName>
    </submittedName>
</protein>
<reference evidence="1" key="1">
    <citation type="journal article" date="2015" name="Nature">
        <title>Complex archaea that bridge the gap between prokaryotes and eukaryotes.</title>
        <authorList>
            <person name="Spang A."/>
            <person name="Saw J.H."/>
            <person name="Jorgensen S.L."/>
            <person name="Zaremba-Niedzwiedzka K."/>
            <person name="Martijn J."/>
            <person name="Lind A.E."/>
            <person name="van Eijk R."/>
            <person name="Schleper C."/>
            <person name="Guy L."/>
            <person name="Ettema T.J."/>
        </authorList>
    </citation>
    <scope>NUCLEOTIDE SEQUENCE</scope>
</reference>